<dbReference type="GO" id="GO:0015344">
    <property type="term" value="F:siderophore uptake transmembrane transporter activity"/>
    <property type="evidence" value="ECO:0007669"/>
    <property type="project" value="TreeGrafter"/>
</dbReference>
<dbReference type="Gene3D" id="2.40.170.20">
    <property type="entry name" value="TonB-dependent receptor, beta-barrel domain"/>
    <property type="match status" value="1"/>
</dbReference>
<feature type="chain" id="PRO_5032766548" evidence="17">
    <location>
        <begin position="30"/>
        <end position="739"/>
    </location>
</feature>
<dbReference type="PANTHER" id="PTHR32552">
    <property type="entry name" value="FERRICHROME IRON RECEPTOR-RELATED"/>
    <property type="match status" value="1"/>
</dbReference>
<sequence length="739" mass="81077">MSSTRSKFRPAALAMILLSGTALTSPAFADAAPADGAVEGVTVTGVKEGYAAKTTESAAKLPLSLRETPQSVTVITRERMDDFGLVTVANVLEQTTGITVQENDSNRVNFTSRGFSISNFQLDGVPTAYSSGNSVMGDTVLYDRVEVVRGATGLVTGSGDPSATVNLLRKAPTREFAASVAALAGNWNRGRIEADVSGPIFADGRVRARLSGAFEDRESYIDFYEEKKKIGMAVIEADVTESTLVRVGVDYTEVTPKGTTWGTSPLYYRDGSPTSFDRSYNAAARWSTWDRNSTNYYAVLEQDLPGDWKFRAAYNKRDSDSTAKLYYGYGGYPDRNNGSGLIVADYFNVYQQDETAFDVYASGPLELFGRKHELVIGANGYDRDGTTLNDSIDASKRPYAMTIPNIFTWDGRIPEPVLLRYGTPAQIDRIKETGVYGAVRLNPTDRLKIILGARSSQYETRSDRYKLSGVYDRTANAYSEDKFTPYFGAIFDITSQISAYVSYSDLFKPQSNKDKNNDQLPPVIGANYEGGLKGEFFDGQLYAAVVGFYVQQDNLAEVDPTVPDGFLLPDGGTAYRAVTGAETRGFEAEITGQLTPRWRVAGGYTYAYTENAAKVRINTLNPRNIARIYTSYDLTGRLEGLTIGGGLNWQSEIYTLATIPVPGNTSAPGTNPPTLRVNVSQGSYVLANLMARYRFNEKLSATLNVDNLFDETYYRRVGFYNGGYYGEPRKVTLTLRAAF</sequence>
<accession>A0A840A4M2</accession>
<reference evidence="20 21" key="1">
    <citation type="submission" date="2020-08" db="EMBL/GenBank/DDBJ databases">
        <title>Genomic Encyclopedia of Type Strains, Phase IV (KMG-IV): sequencing the most valuable type-strain genomes for metagenomic binning, comparative biology and taxonomic classification.</title>
        <authorList>
            <person name="Goeker M."/>
        </authorList>
    </citation>
    <scope>NUCLEOTIDE SEQUENCE [LARGE SCALE GENOMIC DNA]</scope>
    <source>
        <strain evidence="20 21">DSM 21793</strain>
    </source>
</reference>
<dbReference type="SUPFAM" id="SSF56935">
    <property type="entry name" value="Porins"/>
    <property type="match status" value="1"/>
</dbReference>
<keyword evidence="12 20" id="KW-0675">Receptor</keyword>
<evidence type="ECO:0000256" key="13">
    <source>
        <dbReference type="ARBA" id="ARBA00023237"/>
    </source>
</evidence>
<name>A0A840A4M2_9CAUL</name>
<dbReference type="CDD" id="cd01347">
    <property type="entry name" value="ligand_gated_channel"/>
    <property type="match status" value="1"/>
</dbReference>
<evidence type="ECO:0000256" key="9">
    <source>
        <dbReference type="ARBA" id="ARBA00023065"/>
    </source>
</evidence>
<dbReference type="Pfam" id="PF00593">
    <property type="entry name" value="TonB_dep_Rec_b-barrel"/>
    <property type="match status" value="1"/>
</dbReference>
<dbReference type="InterPro" id="IPR036942">
    <property type="entry name" value="Beta-barrel_TonB_sf"/>
</dbReference>
<dbReference type="GO" id="GO:0015891">
    <property type="term" value="P:siderophore transport"/>
    <property type="evidence" value="ECO:0007669"/>
    <property type="project" value="InterPro"/>
</dbReference>
<evidence type="ECO:0000256" key="1">
    <source>
        <dbReference type="ARBA" id="ARBA00004571"/>
    </source>
</evidence>
<keyword evidence="6 14" id="KW-0812">Transmembrane</keyword>
<evidence type="ECO:0000256" key="7">
    <source>
        <dbReference type="ARBA" id="ARBA00022729"/>
    </source>
</evidence>
<evidence type="ECO:0000256" key="17">
    <source>
        <dbReference type="SAM" id="SignalP"/>
    </source>
</evidence>
<keyword evidence="10 16" id="KW-0798">TonB box</keyword>
<keyword evidence="21" id="KW-1185">Reference proteome</keyword>
<dbReference type="InterPro" id="IPR037066">
    <property type="entry name" value="Plug_dom_sf"/>
</dbReference>
<feature type="domain" description="TonB-dependent receptor-like beta-barrel" evidence="18">
    <location>
        <begin position="260"/>
        <end position="708"/>
    </location>
</feature>
<feature type="domain" description="TonB-dependent receptor plug" evidence="19">
    <location>
        <begin position="65"/>
        <end position="162"/>
    </location>
</feature>
<comment type="similarity">
    <text evidence="2 14 16">Belongs to the TonB-dependent receptor family.</text>
</comment>
<dbReference type="RefSeq" id="WP_221221167.1">
    <property type="nucleotide sequence ID" value="NZ_JACIDK010000009.1"/>
</dbReference>
<dbReference type="Pfam" id="PF07715">
    <property type="entry name" value="Plug"/>
    <property type="match status" value="1"/>
</dbReference>
<dbReference type="EMBL" id="JACIDK010000009">
    <property type="protein sequence ID" value="MBB3893318.1"/>
    <property type="molecule type" value="Genomic_DNA"/>
</dbReference>
<dbReference type="InterPro" id="IPR010105">
    <property type="entry name" value="TonB_sidphr_rcpt"/>
</dbReference>
<evidence type="ECO:0000256" key="10">
    <source>
        <dbReference type="ARBA" id="ARBA00023077"/>
    </source>
</evidence>
<feature type="short sequence motif" description="TonB C-terminal box" evidence="15">
    <location>
        <begin position="722"/>
        <end position="739"/>
    </location>
</feature>
<keyword evidence="8" id="KW-0408">Iron</keyword>
<comment type="subcellular location">
    <subcellularLocation>
        <location evidence="1 14">Cell outer membrane</location>
        <topology evidence="1 14">Multi-pass membrane protein</topology>
    </subcellularLocation>
</comment>
<dbReference type="InterPro" id="IPR012910">
    <property type="entry name" value="Plug_dom"/>
</dbReference>
<keyword evidence="4 14" id="KW-1134">Transmembrane beta strand</keyword>
<evidence type="ECO:0000256" key="14">
    <source>
        <dbReference type="PROSITE-ProRule" id="PRU01360"/>
    </source>
</evidence>
<evidence type="ECO:0000256" key="15">
    <source>
        <dbReference type="PROSITE-ProRule" id="PRU10144"/>
    </source>
</evidence>
<evidence type="ECO:0000313" key="21">
    <source>
        <dbReference type="Proteomes" id="UP000530564"/>
    </source>
</evidence>
<dbReference type="FunFam" id="2.170.130.10:FF:000010">
    <property type="entry name" value="Ferripyoverdine receptor"/>
    <property type="match status" value="1"/>
</dbReference>
<evidence type="ECO:0000256" key="6">
    <source>
        <dbReference type="ARBA" id="ARBA00022692"/>
    </source>
</evidence>
<feature type="signal peptide" evidence="17">
    <location>
        <begin position="1"/>
        <end position="29"/>
    </location>
</feature>
<dbReference type="GO" id="GO:0009279">
    <property type="term" value="C:cell outer membrane"/>
    <property type="evidence" value="ECO:0007669"/>
    <property type="project" value="UniProtKB-SubCell"/>
</dbReference>
<evidence type="ECO:0000256" key="16">
    <source>
        <dbReference type="RuleBase" id="RU003357"/>
    </source>
</evidence>
<evidence type="ECO:0000256" key="12">
    <source>
        <dbReference type="ARBA" id="ARBA00023170"/>
    </source>
</evidence>
<evidence type="ECO:0000256" key="5">
    <source>
        <dbReference type="ARBA" id="ARBA00022496"/>
    </source>
</evidence>
<dbReference type="PANTHER" id="PTHR32552:SF74">
    <property type="entry name" value="HYDROXAMATE SIDEROPHORE RECEPTOR FHUE"/>
    <property type="match status" value="1"/>
</dbReference>
<proteinExistence type="inferred from homology"/>
<dbReference type="PROSITE" id="PS52016">
    <property type="entry name" value="TONB_DEPENDENT_REC_3"/>
    <property type="match status" value="1"/>
</dbReference>
<dbReference type="PROSITE" id="PS01156">
    <property type="entry name" value="TONB_DEPENDENT_REC_2"/>
    <property type="match status" value="1"/>
</dbReference>
<evidence type="ECO:0000256" key="8">
    <source>
        <dbReference type="ARBA" id="ARBA00023004"/>
    </source>
</evidence>
<dbReference type="AlphaFoldDB" id="A0A840A4M2"/>
<keyword evidence="3 14" id="KW-0813">Transport</keyword>
<keyword evidence="5" id="KW-0410">Iron transport</keyword>
<protein>
    <submittedName>
        <fullName evidence="20">Outer membrane receptor for ferric coprogen and ferric-rhodotorulic acid</fullName>
    </submittedName>
</protein>
<evidence type="ECO:0000256" key="4">
    <source>
        <dbReference type="ARBA" id="ARBA00022452"/>
    </source>
</evidence>
<evidence type="ECO:0000256" key="3">
    <source>
        <dbReference type="ARBA" id="ARBA00022448"/>
    </source>
</evidence>
<evidence type="ECO:0000259" key="18">
    <source>
        <dbReference type="Pfam" id="PF00593"/>
    </source>
</evidence>
<dbReference type="InterPro" id="IPR039426">
    <property type="entry name" value="TonB-dep_rcpt-like"/>
</dbReference>
<dbReference type="Proteomes" id="UP000530564">
    <property type="component" value="Unassembled WGS sequence"/>
</dbReference>
<keyword evidence="11 14" id="KW-0472">Membrane</keyword>
<organism evidence="20 21">
    <name type="scientific">Phenylobacterium haematophilum</name>
    <dbReference type="NCBI Taxonomy" id="98513"/>
    <lineage>
        <taxon>Bacteria</taxon>
        <taxon>Pseudomonadati</taxon>
        <taxon>Pseudomonadota</taxon>
        <taxon>Alphaproteobacteria</taxon>
        <taxon>Caulobacterales</taxon>
        <taxon>Caulobacteraceae</taxon>
        <taxon>Phenylobacterium</taxon>
    </lineage>
</organism>
<evidence type="ECO:0000259" key="19">
    <source>
        <dbReference type="Pfam" id="PF07715"/>
    </source>
</evidence>
<keyword evidence="13 14" id="KW-0998">Cell outer membrane</keyword>
<evidence type="ECO:0000256" key="11">
    <source>
        <dbReference type="ARBA" id="ARBA00023136"/>
    </source>
</evidence>
<keyword evidence="7 17" id="KW-0732">Signal</keyword>
<dbReference type="InterPro" id="IPR000531">
    <property type="entry name" value="Beta-barrel_TonB"/>
</dbReference>
<dbReference type="GO" id="GO:0038023">
    <property type="term" value="F:signaling receptor activity"/>
    <property type="evidence" value="ECO:0007669"/>
    <property type="project" value="InterPro"/>
</dbReference>
<keyword evidence="9" id="KW-0406">Ion transport</keyword>
<gene>
    <name evidence="20" type="ORF">GGQ61_004060</name>
</gene>
<evidence type="ECO:0000313" key="20">
    <source>
        <dbReference type="EMBL" id="MBB3893318.1"/>
    </source>
</evidence>
<dbReference type="InterPro" id="IPR010917">
    <property type="entry name" value="TonB_rcpt_CS"/>
</dbReference>
<evidence type="ECO:0000256" key="2">
    <source>
        <dbReference type="ARBA" id="ARBA00009810"/>
    </source>
</evidence>
<dbReference type="Gene3D" id="2.170.130.10">
    <property type="entry name" value="TonB-dependent receptor, plug domain"/>
    <property type="match status" value="1"/>
</dbReference>
<dbReference type="NCBIfam" id="TIGR01783">
    <property type="entry name" value="TonB-siderophor"/>
    <property type="match status" value="1"/>
</dbReference>
<comment type="caution">
    <text evidence="20">The sequence shown here is derived from an EMBL/GenBank/DDBJ whole genome shotgun (WGS) entry which is preliminary data.</text>
</comment>